<reference evidence="3" key="1">
    <citation type="submission" date="2021-01" db="EMBL/GenBank/DDBJ databases">
        <authorList>
            <person name="Kaushik A."/>
        </authorList>
    </citation>
    <scope>NUCLEOTIDE SEQUENCE</scope>
    <source>
        <strain evidence="3">AG2-2IIIB</strain>
    </source>
</reference>
<dbReference type="CDD" id="cd09917">
    <property type="entry name" value="F-box_SF"/>
    <property type="match status" value="1"/>
</dbReference>
<dbReference type="Proteomes" id="UP000663843">
    <property type="component" value="Unassembled WGS sequence"/>
</dbReference>
<dbReference type="InterPro" id="IPR001810">
    <property type="entry name" value="F-box_dom"/>
</dbReference>
<evidence type="ECO:0000256" key="1">
    <source>
        <dbReference type="SAM" id="MobiDB-lite"/>
    </source>
</evidence>
<sequence>MNRKVAKSKKATRIVPVAPSENVPKGEQASSSVGGGDAQVQLAPPRKQARTAKNKRSKINKNNAMSGLLTIPVELLTEVMSYLRPIDILHLSRTCKSFRNTLMRRSSEPIWKRAAKNLVYTLPPPPPWMDMPQYVSVVYTSDCSACGGKSVPKESKWDPEFQPVLLVRLCVACQPDVLLPSGEIPEHVKPLLTITHVNIFPGPGINLTSGNYGLRVEMQKILKGFKENRERFKDREYLRSWLLPKRDAIQRYSKRPHWDLIEYVEQDREREREKLKSRFRYDVENRLVELGWEHDIGHAGGKEFRSLMAQPRNLTDRIWKNLYPKLQTHLEQARIDRLATLPLVKQKALINLWEDKHHDLESQVIVHFRHESAPFKPVVVRLNPLAYEAMDWPPIKQLLDSCHSYYDAYHQLPEIWESIRPLVLTWQNDVESQLANRLRQDESFESLSGSRMNSMIVSGQPVSDSLNLLLRADSILQFADNTARYFPNDFLENWHPEGIWCDNSVTSRPVLEGARSFTVAREQAKALLQCLGHPNASHMGMVALGKRFICGTCVRCEYKDTKVYDWKELDTKVYDWKELLDHYISAQLGEPGLDGTIPDPIENPDSSFARTMHRPEIAAGYDHPLVYSLTVDDARKYTQDASMLLAELPWSSYEHKYACLHCTDCHGVDLPTVVAHVQHNHRIKAEANGDYESYKVYIQQSLEATYEYAS</sequence>
<comment type="caution">
    <text evidence="3">The sequence shown here is derived from an EMBL/GenBank/DDBJ whole genome shotgun (WGS) entry which is preliminary data.</text>
</comment>
<accession>A0A8H3A0C9</accession>
<evidence type="ECO:0000259" key="2">
    <source>
        <dbReference type="PROSITE" id="PS50181"/>
    </source>
</evidence>
<name>A0A8H3A0C9_9AGAM</name>
<proteinExistence type="predicted"/>
<dbReference type="AlphaFoldDB" id="A0A8H3A0C9"/>
<evidence type="ECO:0000313" key="3">
    <source>
        <dbReference type="EMBL" id="CAE6389692.1"/>
    </source>
</evidence>
<dbReference type="PROSITE" id="PS50181">
    <property type="entry name" value="FBOX"/>
    <property type="match status" value="1"/>
</dbReference>
<dbReference type="Gene3D" id="1.20.1280.50">
    <property type="match status" value="1"/>
</dbReference>
<protein>
    <recommendedName>
        <fullName evidence="2">F-box domain-containing protein</fullName>
    </recommendedName>
</protein>
<dbReference type="InterPro" id="IPR036047">
    <property type="entry name" value="F-box-like_dom_sf"/>
</dbReference>
<dbReference type="EMBL" id="CAJMWT010001237">
    <property type="protein sequence ID" value="CAE6389692.1"/>
    <property type="molecule type" value="Genomic_DNA"/>
</dbReference>
<organism evidence="3 4">
    <name type="scientific">Rhizoctonia solani</name>
    <dbReference type="NCBI Taxonomy" id="456999"/>
    <lineage>
        <taxon>Eukaryota</taxon>
        <taxon>Fungi</taxon>
        <taxon>Dikarya</taxon>
        <taxon>Basidiomycota</taxon>
        <taxon>Agaricomycotina</taxon>
        <taxon>Agaricomycetes</taxon>
        <taxon>Cantharellales</taxon>
        <taxon>Ceratobasidiaceae</taxon>
        <taxon>Rhizoctonia</taxon>
    </lineage>
</organism>
<feature type="compositionally biased region" description="Basic residues" evidence="1">
    <location>
        <begin position="1"/>
        <end position="12"/>
    </location>
</feature>
<feature type="region of interest" description="Disordered" evidence="1">
    <location>
        <begin position="1"/>
        <end position="59"/>
    </location>
</feature>
<dbReference type="SUPFAM" id="SSF81383">
    <property type="entry name" value="F-box domain"/>
    <property type="match status" value="1"/>
</dbReference>
<dbReference type="SMART" id="SM00256">
    <property type="entry name" value="FBOX"/>
    <property type="match status" value="1"/>
</dbReference>
<dbReference type="Pfam" id="PF00646">
    <property type="entry name" value="F-box"/>
    <property type="match status" value="1"/>
</dbReference>
<evidence type="ECO:0000313" key="4">
    <source>
        <dbReference type="Proteomes" id="UP000663843"/>
    </source>
</evidence>
<feature type="compositionally biased region" description="Basic residues" evidence="1">
    <location>
        <begin position="47"/>
        <end position="59"/>
    </location>
</feature>
<feature type="domain" description="F-box" evidence="2">
    <location>
        <begin position="65"/>
        <end position="114"/>
    </location>
</feature>
<gene>
    <name evidence="3" type="ORF">RDB_LOCUS29693</name>
</gene>